<dbReference type="GO" id="GO:0015078">
    <property type="term" value="F:proton transmembrane transporter activity"/>
    <property type="evidence" value="ECO:0007669"/>
    <property type="project" value="InterPro"/>
</dbReference>
<dbReference type="InterPro" id="IPR038662">
    <property type="entry name" value="ATP_synth_F0_csu_sf"/>
</dbReference>
<keyword evidence="11 17" id="KW-0446">Lipid-binding</keyword>
<dbReference type="PRINTS" id="PR00124">
    <property type="entry name" value="ATPASEC"/>
</dbReference>
<keyword evidence="8" id="KW-0809">Transit peptide</keyword>
<evidence type="ECO:0000256" key="5">
    <source>
        <dbReference type="ARBA" id="ARBA00022547"/>
    </source>
</evidence>
<dbReference type="PROSITE" id="PS00605">
    <property type="entry name" value="ATPASE_C"/>
    <property type="match status" value="1"/>
</dbReference>
<evidence type="ECO:0000256" key="3">
    <source>
        <dbReference type="ARBA" id="ARBA00022448"/>
    </source>
</evidence>
<keyword evidence="9 17" id="KW-1133">Transmembrane helix</keyword>
<proteinExistence type="inferred from homology"/>
<dbReference type="GO" id="GO:0005743">
    <property type="term" value="C:mitochondrial inner membrane"/>
    <property type="evidence" value="ECO:0007669"/>
    <property type="project" value="UniProtKB-ARBA"/>
</dbReference>
<dbReference type="Ensembl" id="ENSPSMT00000026282.1">
    <property type="protein sequence ID" value="ENSPSMP00000022635.1"/>
    <property type="gene ID" value="ENSPSMG00000016011.1"/>
</dbReference>
<feature type="transmembrane region" description="Helical" evidence="17">
    <location>
        <begin position="116"/>
        <end position="141"/>
    </location>
</feature>
<keyword evidence="7 17" id="KW-0375">Hydrogen ion transport</keyword>
<reference evidence="19" key="2">
    <citation type="submission" date="2025-09" db="UniProtKB">
        <authorList>
            <consortium name="Ensembl"/>
        </authorList>
    </citation>
    <scope>IDENTIFICATION</scope>
</reference>
<keyword evidence="6 17" id="KW-0812">Transmembrane</keyword>
<dbReference type="Gene3D" id="1.20.20.10">
    <property type="entry name" value="F1F0 ATP synthase subunit C"/>
    <property type="match status" value="1"/>
</dbReference>
<evidence type="ECO:0000256" key="15">
    <source>
        <dbReference type="ARBA" id="ARBA00032304"/>
    </source>
</evidence>
<evidence type="ECO:0000256" key="9">
    <source>
        <dbReference type="ARBA" id="ARBA00022989"/>
    </source>
</evidence>
<evidence type="ECO:0000313" key="20">
    <source>
        <dbReference type="Proteomes" id="UP000694414"/>
    </source>
</evidence>
<dbReference type="AlphaFoldDB" id="A0A8C8ZRA1"/>
<evidence type="ECO:0000256" key="7">
    <source>
        <dbReference type="ARBA" id="ARBA00022781"/>
    </source>
</evidence>
<dbReference type="InterPro" id="IPR020537">
    <property type="entry name" value="ATP_synth_F0_csu_DDCD_BS"/>
</dbReference>
<evidence type="ECO:0000259" key="18">
    <source>
        <dbReference type="Pfam" id="PF00137"/>
    </source>
</evidence>
<accession>A0A8C8ZRA1</accession>
<dbReference type="GO" id="GO:0033177">
    <property type="term" value="C:proton-transporting two-sector ATPase complex, proton-transporting domain"/>
    <property type="evidence" value="ECO:0007669"/>
    <property type="project" value="InterPro"/>
</dbReference>
<dbReference type="Pfam" id="PF00137">
    <property type="entry name" value="ATP-synt_C"/>
    <property type="match status" value="1"/>
</dbReference>
<evidence type="ECO:0000256" key="4">
    <source>
        <dbReference type="ARBA" id="ARBA00022481"/>
    </source>
</evidence>
<evidence type="ECO:0000256" key="16">
    <source>
        <dbReference type="ARBA" id="ARBA00033111"/>
    </source>
</evidence>
<feature type="domain" description="V-ATPase proteolipid subunit C-like" evidence="18">
    <location>
        <begin position="78"/>
        <end position="140"/>
    </location>
</feature>
<keyword evidence="10 17" id="KW-0406">Ion transport</keyword>
<dbReference type="GO" id="GO:0015986">
    <property type="term" value="P:proton motive force-driven ATP synthesis"/>
    <property type="evidence" value="ECO:0007669"/>
    <property type="project" value="InterPro"/>
</dbReference>
<organism evidence="19 20">
    <name type="scientific">Prolemur simus</name>
    <name type="common">Greater bamboo lemur</name>
    <name type="synonym">Hapalemur simus</name>
    <dbReference type="NCBI Taxonomy" id="1328070"/>
    <lineage>
        <taxon>Eukaryota</taxon>
        <taxon>Metazoa</taxon>
        <taxon>Chordata</taxon>
        <taxon>Craniata</taxon>
        <taxon>Vertebrata</taxon>
        <taxon>Euteleostomi</taxon>
        <taxon>Mammalia</taxon>
        <taxon>Eutheria</taxon>
        <taxon>Euarchontoglires</taxon>
        <taxon>Primates</taxon>
        <taxon>Strepsirrhini</taxon>
        <taxon>Lemuriformes</taxon>
        <taxon>Lemuridae</taxon>
        <taxon>Prolemur</taxon>
    </lineage>
</organism>
<feature type="transmembrane region" description="Helical" evidence="17">
    <location>
        <begin position="12"/>
        <end position="31"/>
    </location>
</feature>
<keyword evidence="13 17" id="KW-0472">Membrane</keyword>
<comment type="similarity">
    <text evidence="2 17">Belongs to the ATPase C chain family.</text>
</comment>
<dbReference type="GeneTree" id="ENSGT00940000159720"/>
<dbReference type="GO" id="GO:0045259">
    <property type="term" value="C:proton-transporting ATP synthase complex"/>
    <property type="evidence" value="ECO:0007669"/>
    <property type="project" value="UniProtKB-KW"/>
</dbReference>
<evidence type="ECO:0000256" key="14">
    <source>
        <dbReference type="ARBA" id="ARBA00029852"/>
    </source>
</evidence>
<evidence type="ECO:0000256" key="10">
    <source>
        <dbReference type="ARBA" id="ARBA00023065"/>
    </source>
</evidence>
<dbReference type="GO" id="GO:0008289">
    <property type="term" value="F:lipid binding"/>
    <property type="evidence" value="ECO:0007669"/>
    <property type="project" value="UniProtKB-KW"/>
</dbReference>
<dbReference type="CDD" id="cd18182">
    <property type="entry name" value="ATP-synt_Fo_c_ATP5G3"/>
    <property type="match status" value="1"/>
</dbReference>
<evidence type="ECO:0000256" key="2">
    <source>
        <dbReference type="ARBA" id="ARBA00006704"/>
    </source>
</evidence>
<protein>
    <recommendedName>
        <fullName evidence="15">ATP synthase lipid-binding protein</fullName>
    </recommendedName>
    <alternativeName>
        <fullName evidence="16">ATPase protein 9</fullName>
    </alternativeName>
    <alternativeName>
        <fullName evidence="14">ATPase subunit c</fullName>
    </alternativeName>
</protein>
<dbReference type="InterPro" id="IPR002379">
    <property type="entry name" value="ATPase_proteolipid_c-like_dom"/>
</dbReference>
<evidence type="ECO:0000256" key="17">
    <source>
        <dbReference type="RuleBase" id="RU004221"/>
    </source>
</evidence>
<sequence length="143" mass="15336">MKRRQNKQPRNLIKTFLICVIPRVSATLFAISDLMLSRGLISPVSASFLNSSSPLQVARREFQTSVMSWDIDTAAKSMGAGAATAGMAGSGAGTGTEFGSRIIGCARNPSLKQQLFSFAILGFALSEVMGLFCLMVTFLIFTM</sequence>
<dbReference type="PANTHER" id="PTHR10031:SF54">
    <property type="entry name" value="ATP SYNTHASE F(0) COMPLEX SUBUNIT C2, MITOCHONDRIAL"/>
    <property type="match status" value="1"/>
</dbReference>
<dbReference type="Proteomes" id="UP000694414">
    <property type="component" value="Unplaced"/>
</dbReference>
<evidence type="ECO:0000256" key="8">
    <source>
        <dbReference type="ARBA" id="ARBA00022946"/>
    </source>
</evidence>
<dbReference type="InterPro" id="IPR000454">
    <property type="entry name" value="ATP_synth_F0_csu"/>
</dbReference>
<evidence type="ECO:0000256" key="13">
    <source>
        <dbReference type="ARBA" id="ARBA00023136"/>
    </source>
</evidence>
<name>A0A8C8ZRA1_PROSS</name>
<dbReference type="SUPFAM" id="SSF81333">
    <property type="entry name" value="F1F0 ATP synthase subunit C"/>
    <property type="match status" value="1"/>
</dbReference>
<keyword evidence="4" id="KW-0488">Methylation</keyword>
<evidence type="ECO:0000256" key="12">
    <source>
        <dbReference type="ARBA" id="ARBA00023128"/>
    </source>
</evidence>
<evidence type="ECO:0000256" key="6">
    <source>
        <dbReference type="ARBA" id="ARBA00022692"/>
    </source>
</evidence>
<evidence type="ECO:0000256" key="11">
    <source>
        <dbReference type="ARBA" id="ARBA00023121"/>
    </source>
</evidence>
<keyword evidence="12" id="KW-0496">Mitochondrion</keyword>
<evidence type="ECO:0000256" key="1">
    <source>
        <dbReference type="ARBA" id="ARBA00004225"/>
    </source>
</evidence>
<keyword evidence="5" id="KW-0138">CF(0)</keyword>
<reference evidence="19" key="1">
    <citation type="submission" date="2025-08" db="UniProtKB">
        <authorList>
            <consortium name="Ensembl"/>
        </authorList>
    </citation>
    <scope>IDENTIFICATION</scope>
</reference>
<keyword evidence="3 17" id="KW-0813">Transport</keyword>
<comment type="subcellular location">
    <subcellularLocation>
        <location evidence="1">Mitochondrion membrane</location>
        <topology evidence="1">Multi-pass membrane protein</topology>
    </subcellularLocation>
</comment>
<dbReference type="PANTHER" id="PTHR10031">
    <property type="entry name" value="ATP SYNTHASE LIPID-BINDING PROTEIN, MITOCHONDRIAL"/>
    <property type="match status" value="1"/>
</dbReference>
<evidence type="ECO:0000313" key="19">
    <source>
        <dbReference type="Ensembl" id="ENSPSMP00000022635.1"/>
    </source>
</evidence>
<keyword evidence="20" id="KW-1185">Reference proteome</keyword>
<dbReference type="FunFam" id="1.20.20.10:FF:000003">
    <property type="entry name" value="Atp synthase f complex subunit mitochondrial"/>
    <property type="match status" value="1"/>
</dbReference>
<dbReference type="InterPro" id="IPR035921">
    <property type="entry name" value="F/V-ATP_Csub_sf"/>
</dbReference>